<dbReference type="InterPro" id="IPR016036">
    <property type="entry name" value="Malonyl_transacylase_ACP-bd"/>
</dbReference>
<comment type="caution">
    <text evidence="6">The sequence shown here is derived from an EMBL/GenBank/DDBJ whole genome shotgun (WGS) entry which is preliminary data.</text>
</comment>
<evidence type="ECO:0000313" key="6">
    <source>
        <dbReference type="EMBL" id="MFB0846528.1"/>
    </source>
</evidence>
<evidence type="ECO:0000256" key="2">
    <source>
        <dbReference type="ARBA" id="ARBA00022679"/>
    </source>
</evidence>
<dbReference type="NCBIfam" id="TIGR00128">
    <property type="entry name" value="fabD"/>
    <property type="match status" value="1"/>
</dbReference>
<dbReference type="Pfam" id="PF00698">
    <property type="entry name" value="Acyl_transf_1"/>
    <property type="match status" value="1"/>
</dbReference>
<protein>
    <recommendedName>
        <fullName evidence="1">[acyl-carrier-protein] S-malonyltransferase</fullName>
        <ecNumber evidence="1">2.3.1.39</ecNumber>
    </recommendedName>
</protein>
<evidence type="ECO:0000259" key="5">
    <source>
        <dbReference type="SMART" id="SM00827"/>
    </source>
</evidence>
<name>A0ABV4VA46_9BACL</name>
<dbReference type="RefSeq" id="WP_373956478.1">
    <property type="nucleotide sequence ID" value="NZ_JBHDLN010000022.1"/>
</dbReference>
<proteinExistence type="predicted"/>
<dbReference type="Proteomes" id="UP001575622">
    <property type="component" value="Unassembled WGS sequence"/>
</dbReference>
<evidence type="ECO:0000313" key="7">
    <source>
        <dbReference type="Proteomes" id="UP001575622"/>
    </source>
</evidence>
<dbReference type="InterPro" id="IPR001227">
    <property type="entry name" value="Ac_transferase_dom_sf"/>
</dbReference>
<dbReference type="GO" id="GO:0004314">
    <property type="term" value="F:[acyl-carrier-protein] S-malonyltransferase activity"/>
    <property type="evidence" value="ECO:0007669"/>
    <property type="project" value="UniProtKB-EC"/>
</dbReference>
<sequence length="410" mass="45538">MNKIALIFPGQGTQYAGMGKKLFEQETCARAVYEEIDEALGFSLSGICFNGDETQLMDTQYAQPAIFAYSVAQFRVMEERWNIRPYYGAGHSLGEYSALCCSGALSIEDAVRTVYHRGKLMKEAAQTDGAMAGIIGLDLTSVEEICSDISTDTSLVVVAAINSHQHFTISGHRSAVNEATQRIQKRGGGVIPIRVSGAFHSPLMITAAVELREVLVKKRFARMRWPVLSNVTGLPHTIADLVQRLVEQMTEPVQWQACMNYLEEKGVRRAVELGPGDVLKKLVGPLVSIRILSHDSDFAMLEEELTPEENRLGLIGGAMAVAVSLKNSNWDSEQYTAGVTEPYQRIKSLYTDLEKNKQYPTIAHMLEALDMLGSVIRTKKVDLQEGRKRMEDLLWETGTHRLLQDVDLPL</sequence>
<keyword evidence="7" id="KW-1185">Reference proteome</keyword>
<gene>
    <name evidence="6" type="primary">fabD</name>
    <name evidence="6" type="ORF">ACEU3E_30470</name>
</gene>
<evidence type="ECO:0000256" key="3">
    <source>
        <dbReference type="ARBA" id="ARBA00023315"/>
    </source>
</evidence>
<reference evidence="6 7" key="1">
    <citation type="submission" date="2024-09" db="EMBL/GenBank/DDBJ databases">
        <authorList>
            <person name="Makale K.P.P."/>
            <person name="Makhzoum A."/>
            <person name="Rantong G."/>
            <person name="Rahube T.O."/>
        </authorList>
    </citation>
    <scope>NUCLEOTIDE SEQUENCE [LARGE SCALE GENOMIC DNA]</scope>
    <source>
        <strain evidence="6 7">KM_D13</strain>
    </source>
</reference>
<keyword evidence="2 6" id="KW-0808">Transferase</keyword>
<dbReference type="SUPFAM" id="SSF52151">
    <property type="entry name" value="FabD/lysophospholipase-like"/>
    <property type="match status" value="1"/>
</dbReference>
<evidence type="ECO:0000256" key="1">
    <source>
        <dbReference type="ARBA" id="ARBA00013258"/>
    </source>
</evidence>
<dbReference type="InterPro" id="IPR050858">
    <property type="entry name" value="Mal-CoA-ACP_Trans/PKS_FabD"/>
</dbReference>
<dbReference type="InterPro" id="IPR004410">
    <property type="entry name" value="Malonyl_CoA-ACP_transAc_FabD"/>
</dbReference>
<organism evidence="6 7">
    <name type="scientific">Paenibacillus oleatilyticus</name>
    <dbReference type="NCBI Taxonomy" id="2594886"/>
    <lineage>
        <taxon>Bacteria</taxon>
        <taxon>Bacillati</taxon>
        <taxon>Bacillota</taxon>
        <taxon>Bacilli</taxon>
        <taxon>Bacillales</taxon>
        <taxon>Paenibacillaceae</taxon>
        <taxon>Paenibacillus</taxon>
    </lineage>
</organism>
<feature type="domain" description="Malonyl-CoA:ACP transacylase (MAT)" evidence="5">
    <location>
        <begin position="7"/>
        <end position="328"/>
    </location>
</feature>
<keyword evidence="3 6" id="KW-0012">Acyltransferase</keyword>
<evidence type="ECO:0000256" key="4">
    <source>
        <dbReference type="ARBA" id="ARBA00048462"/>
    </source>
</evidence>
<dbReference type="PANTHER" id="PTHR42681:SF1">
    <property type="entry name" value="MALONYL-COA-ACYL CARRIER PROTEIN TRANSACYLASE, MITOCHONDRIAL"/>
    <property type="match status" value="1"/>
</dbReference>
<dbReference type="SUPFAM" id="SSF55048">
    <property type="entry name" value="Probable ACP-binding domain of malonyl-CoA ACP transacylase"/>
    <property type="match status" value="1"/>
</dbReference>
<dbReference type="InterPro" id="IPR014043">
    <property type="entry name" value="Acyl_transferase_dom"/>
</dbReference>
<dbReference type="PANTHER" id="PTHR42681">
    <property type="entry name" value="MALONYL-COA-ACYL CARRIER PROTEIN TRANSACYLASE, MITOCHONDRIAL"/>
    <property type="match status" value="1"/>
</dbReference>
<dbReference type="EMBL" id="JBHDLN010000022">
    <property type="protein sequence ID" value="MFB0846528.1"/>
    <property type="molecule type" value="Genomic_DNA"/>
</dbReference>
<dbReference type="SMART" id="SM00827">
    <property type="entry name" value="PKS_AT"/>
    <property type="match status" value="1"/>
</dbReference>
<dbReference type="Gene3D" id="3.40.366.10">
    <property type="entry name" value="Malonyl-Coenzyme A Acyl Carrier Protein, domain 2"/>
    <property type="match status" value="1"/>
</dbReference>
<dbReference type="EC" id="2.3.1.39" evidence="1"/>
<comment type="catalytic activity">
    <reaction evidence="4">
        <text>holo-[ACP] + malonyl-CoA = malonyl-[ACP] + CoA</text>
        <dbReference type="Rhea" id="RHEA:41792"/>
        <dbReference type="Rhea" id="RHEA-COMP:9623"/>
        <dbReference type="Rhea" id="RHEA-COMP:9685"/>
        <dbReference type="ChEBI" id="CHEBI:57287"/>
        <dbReference type="ChEBI" id="CHEBI:57384"/>
        <dbReference type="ChEBI" id="CHEBI:64479"/>
        <dbReference type="ChEBI" id="CHEBI:78449"/>
        <dbReference type="EC" id="2.3.1.39"/>
    </reaction>
</comment>
<dbReference type="Gene3D" id="3.30.70.250">
    <property type="entry name" value="Malonyl-CoA ACP transacylase, ACP-binding"/>
    <property type="match status" value="1"/>
</dbReference>
<accession>A0ABV4VA46</accession>
<dbReference type="InterPro" id="IPR016035">
    <property type="entry name" value="Acyl_Trfase/lysoPLipase"/>
</dbReference>